<dbReference type="EMBL" id="JACGWJ010000027">
    <property type="protein sequence ID" value="KAL0309195.1"/>
    <property type="molecule type" value="Genomic_DNA"/>
</dbReference>
<evidence type="ECO:0000256" key="1">
    <source>
        <dbReference type="SAM" id="MobiDB-lite"/>
    </source>
</evidence>
<gene>
    <name evidence="3" type="ORF">Sradi_5861800</name>
</gene>
<dbReference type="AlphaFoldDB" id="A0AAW2KQ50"/>
<protein>
    <recommendedName>
        <fullName evidence="2">Tf2-1-like SH3-like domain-containing protein</fullName>
    </recommendedName>
</protein>
<dbReference type="InterPro" id="IPR056924">
    <property type="entry name" value="SH3_Tf2-1"/>
</dbReference>
<feature type="region of interest" description="Disordered" evidence="1">
    <location>
        <begin position="168"/>
        <end position="188"/>
    </location>
</feature>
<reference evidence="3" key="1">
    <citation type="submission" date="2020-06" db="EMBL/GenBank/DDBJ databases">
        <authorList>
            <person name="Li T."/>
            <person name="Hu X."/>
            <person name="Zhang T."/>
            <person name="Song X."/>
            <person name="Zhang H."/>
            <person name="Dai N."/>
            <person name="Sheng W."/>
            <person name="Hou X."/>
            <person name="Wei L."/>
        </authorList>
    </citation>
    <scope>NUCLEOTIDE SEQUENCE</scope>
    <source>
        <strain evidence="3">G02</strain>
        <tissue evidence="3">Leaf</tissue>
    </source>
</reference>
<reference evidence="3" key="2">
    <citation type="journal article" date="2024" name="Plant">
        <title>Genomic evolution and insights into agronomic trait innovations of Sesamum species.</title>
        <authorList>
            <person name="Miao H."/>
            <person name="Wang L."/>
            <person name="Qu L."/>
            <person name="Liu H."/>
            <person name="Sun Y."/>
            <person name="Le M."/>
            <person name="Wang Q."/>
            <person name="Wei S."/>
            <person name="Zheng Y."/>
            <person name="Lin W."/>
            <person name="Duan Y."/>
            <person name="Cao H."/>
            <person name="Xiong S."/>
            <person name="Wang X."/>
            <person name="Wei L."/>
            <person name="Li C."/>
            <person name="Ma Q."/>
            <person name="Ju M."/>
            <person name="Zhao R."/>
            <person name="Li G."/>
            <person name="Mu C."/>
            <person name="Tian Q."/>
            <person name="Mei H."/>
            <person name="Zhang T."/>
            <person name="Gao T."/>
            <person name="Zhang H."/>
        </authorList>
    </citation>
    <scope>NUCLEOTIDE SEQUENCE</scope>
    <source>
        <strain evidence="3">G02</strain>
    </source>
</reference>
<dbReference type="Pfam" id="PF24626">
    <property type="entry name" value="SH3_Tf2-1"/>
    <property type="match status" value="1"/>
</dbReference>
<accession>A0AAW2KQ50</accession>
<evidence type="ECO:0000313" key="3">
    <source>
        <dbReference type="EMBL" id="KAL0309195.1"/>
    </source>
</evidence>
<proteinExistence type="predicted"/>
<sequence length="188" mass="21019">MYADKKRSEREFAIGDEVFLRLQPYRQTSVTLRKQLKLSAKYFGPYKVIEKVRKVAYKLELPLGSKIHPVFHVSLLKKKTRRLGKTTGRLQLSSLDLILGDKAQKKKGRNVVFQGQNAALGMDRQMKEANPARAIKGSIEFGGKLINLPKSGSVSEKLGYDQSKEEIGDFAGKTYPKRPTGGHVDGQG</sequence>
<feature type="domain" description="Tf2-1-like SH3-like" evidence="2">
    <location>
        <begin position="15"/>
        <end position="78"/>
    </location>
</feature>
<dbReference type="PANTHER" id="PTHR46148">
    <property type="entry name" value="CHROMO DOMAIN-CONTAINING PROTEIN"/>
    <property type="match status" value="1"/>
</dbReference>
<dbReference type="PANTHER" id="PTHR46148:SF52">
    <property type="entry name" value="OS04G0603800 PROTEIN"/>
    <property type="match status" value="1"/>
</dbReference>
<comment type="caution">
    <text evidence="3">The sequence shown here is derived from an EMBL/GenBank/DDBJ whole genome shotgun (WGS) entry which is preliminary data.</text>
</comment>
<name>A0AAW2KQ50_SESRA</name>
<organism evidence="3">
    <name type="scientific">Sesamum radiatum</name>
    <name type="common">Black benniseed</name>
    <dbReference type="NCBI Taxonomy" id="300843"/>
    <lineage>
        <taxon>Eukaryota</taxon>
        <taxon>Viridiplantae</taxon>
        <taxon>Streptophyta</taxon>
        <taxon>Embryophyta</taxon>
        <taxon>Tracheophyta</taxon>
        <taxon>Spermatophyta</taxon>
        <taxon>Magnoliopsida</taxon>
        <taxon>eudicotyledons</taxon>
        <taxon>Gunneridae</taxon>
        <taxon>Pentapetalae</taxon>
        <taxon>asterids</taxon>
        <taxon>lamiids</taxon>
        <taxon>Lamiales</taxon>
        <taxon>Pedaliaceae</taxon>
        <taxon>Sesamum</taxon>
    </lineage>
</organism>
<evidence type="ECO:0000259" key="2">
    <source>
        <dbReference type="Pfam" id="PF24626"/>
    </source>
</evidence>